<reference evidence="1" key="1">
    <citation type="journal article" date="2015" name="Proc. Natl. Acad. Sci. U.S.A.">
        <title>Networks of energetic and metabolic interactions define dynamics in microbial communities.</title>
        <authorList>
            <person name="Embree M."/>
            <person name="Liu J.K."/>
            <person name="Al-Bassam M.M."/>
            <person name="Zengler K."/>
        </authorList>
    </citation>
    <scope>NUCLEOTIDE SEQUENCE</scope>
</reference>
<comment type="caution">
    <text evidence="1">The sequence shown here is derived from an EMBL/GenBank/DDBJ whole genome shotgun (WGS) entry which is preliminary data.</text>
</comment>
<dbReference type="AlphaFoldDB" id="A0A0W8F1Z7"/>
<protein>
    <submittedName>
        <fullName evidence="1">Uncharacterized protein</fullName>
    </submittedName>
</protein>
<name>A0A0W8F1Z7_9ZZZZ</name>
<gene>
    <name evidence="1" type="ORF">ASZ90_015504</name>
</gene>
<dbReference type="EMBL" id="LNQE01001613">
    <property type="protein sequence ID" value="KUG14849.1"/>
    <property type="molecule type" value="Genomic_DNA"/>
</dbReference>
<organism evidence="1">
    <name type="scientific">hydrocarbon metagenome</name>
    <dbReference type="NCBI Taxonomy" id="938273"/>
    <lineage>
        <taxon>unclassified sequences</taxon>
        <taxon>metagenomes</taxon>
        <taxon>ecological metagenomes</taxon>
    </lineage>
</organism>
<sequence length="46" mass="5207">MKGEDKPLIPRQPQGTQKTYAVTFPGLCSAFATRPVKERESWNNID</sequence>
<evidence type="ECO:0000313" key="1">
    <source>
        <dbReference type="EMBL" id="KUG14849.1"/>
    </source>
</evidence>
<proteinExistence type="predicted"/>
<accession>A0A0W8F1Z7</accession>